<evidence type="ECO:0000313" key="2">
    <source>
        <dbReference type="EMBL" id="TQR16694.1"/>
    </source>
</evidence>
<feature type="domain" description="DinB-like" evidence="1">
    <location>
        <begin position="10"/>
        <end position="155"/>
    </location>
</feature>
<name>A0A544TGV5_9BACI</name>
<dbReference type="OrthoDB" id="5464839at2"/>
<dbReference type="AlphaFoldDB" id="A0A544TGV5"/>
<dbReference type="RefSeq" id="WP_142536938.1">
    <property type="nucleotide sequence ID" value="NZ_BMIE01000002.1"/>
</dbReference>
<dbReference type="SUPFAM" id="SSF109854">
    <property type="entry name" value="DinB/YfiT-like putative metalloenzymes"/>
    <property type="match status" value="1"/>
</dbReference>
<gene>
    <name evidence="2" type="ORF">FG382_00590</name>
</gene>
<dbReference type="Proteomes" id="UP000317316">
    <property type="component" value="Unassembled WGS sequence"/>
</dbReference>
<organism evidence="2 3">
    <name type="scientific">Psychrobacillus lasiicapitis</name>
    <dbReference type="NCBI Taxonomy" id="1636719"/>
    <lineage>
        <taxon>Bacteria</taxon>
        <taxon>Bacillati</taxon>
        <taxon>Bacillota</taxon>
        <taxon>Bacilli</taxon>
        <taxon>Bacillales</taxon>
        <taxon>Bacillaceae</taxon>
        <taxon>Psychrobacillus</taxon>
    </lineage>
</organism>
<keyword evidence="3" id="KW-1185">Reference proteome</keyword>
<sequence length="167" mass="19240">MFIGKNNEIRAALFQQVDTLTDLEFNKKPDPESWSPKEIIDHLVKMEQTITKGIKAQLANPESPKAKKKPIQLSTLRFIKVKAPSHTVPTSDYETKEKMKLLLHEARMELLSVYTSSHPNALKTKSLKHPVFGKVPLIQWFPFVGLHEKRHLKQLENTIEKLKGHKE</sequence>
<reference evidence="2 3" key="1">
    <citation type="submission" date="2019-05" db="EMBL/GenBank/DDBJ databases">
        <title>Psychrobacillus vulpis sp. nov., a new species isolated from feces of a red fox that inhabits in The Tablas de Daimiel Natural Park, Albacete, Spain.</title>
        <authorList>
            <person name="Rodriguez M."/>
            <person name="Reina J.C."/>
            <person name="Bejar V."/>
            <person name="Llamas I."/>
        </authorList>
    </citation>
    <scope>NUCLEOTIDE SEQUENCE [LARGE SCALE GENOMIC DNA]</scope>
    <source>
        <strain evidence="2 3">NEAU-3TGS17</strain>
    </source>
</reference>
<dbReference type="InterPro" id="IPR024775">
    <property type="entry name" value="DinB-like"/>
</dbReference>
<dbReference type="Gene3D" id="1.20.120.450">
    <property type="entry name" value="dinb family like domain"/>
    <property type="match status" value="1"/>
</dbReference>
<proteinExistence type="predicted"/>
<comment type="caution">
    <text evidence="2">The sequence shown here is derived from an EMBL/GenBank/DDBJ whole genome shotgun (WGS) entry which is preliminary data.</text>
</comment>
<accession>A0A544TGV5</accession>
<dbReference type="EMBL" id="VDGH01000001">
    <property type="protein sequence ID" value="TQR16694.1"/>
    <property type="molecule type" value="Genomic_DNA"/>
</dbReference>
<protein>
    <submittedName>
        <fullName evidence="2">DinB family protein</fullName>
    </submittedName>
</protein>
<dbReference type="Pfam" id="PF12867">
    <property type="entry name" value="DinB_2"/>
    <property type="match status" value="1"/>
</dbReference>
<evidence type="ECO:0000259" key="1">
    <source>
        <dbReference type="Pfam" id="PF12867"/>
    </source>
</evidence>
<dbReference type="InterPro" id="IPR034660">
    <property type="entry name" value="DinB/YfiT-like"/>
</dbReference>
<evidence type="ECO:0000313" key="3">
    <source>
        <dbReference type="Proteomes" id="UP000317316"/>
    </source>
</evidence>